<evidence type="ECO:0000259" key="5">
    <source>
        <dbReference type="PROSITE" id="PS50931"/>
    </source>
</evidence>
<dbReference type="EMBL" id="NWTK01000014">
    <property type="protein sequence ID" value="PKR51690.1"/>
    <property type="molecule type" value="Genomic_DNA"/>
</dbReference>
<keyword evidence="3" id="KW-0238">DNA-binding</keyword>
<dbReference type="SUPFAM" id="SSF46785">
    <property type="entry name" value="Winged helix' DNA-binding domain"/>
    <property type="match status" value="1"/>
</dbReference>
<dbReference type="InterPro" id="IPR005119">
    <property type="entry name" value="LysR_subst-bd"/>
</dbReference>
<dbReference type="PRINTS" id="PR00039">
    <property type="entry name" value="HTHLYSR"/>
</dbReference>
<keyword evidence="2" id="KW-0805">Transcription regulation</keyword>
<gene>
    <name evidence="6" type="ORF">COO20_19175</name>
</gene>
<dbReference type="PROSITE" id="PS50931">
    <property type="entry name" value="HTH_LYSR"/>
    <property type="match status" value="1"/>
</dbReference>
<dbReference type="Gene3D" id="3.40.190.10">
    <property type="entry name" value="Periplasmic binding protein-like II"/>
    <property type="match status" value="2"/>
</dbReference>
<evidence type="ECO:0000256" key="2">
    <source>
        <dbReference type="ARBA" id="ARBA00023015"/>
    </source>
</evidence>
<comment type="similarity">
    <text evidence="1">Belongs to the LysR transcriptional regulatory family.</text>
</comment>
<reference evidence="6 7" key="1">
    <citation type="submission" date="2017-09" db="EMBL/GenBank/DDBJ databases">
        <title>Biodiversity and function of Thalassospira species in the particle-attached aromatic-hydrocarbon-degrading consortia from the surface seawater of the South China Sea.</title>
        <authorList>
            <person name="Dong C."/>
            <person name="Liu R."/>
            <person name="Shao Z."/>
        </authorList>
    </citation>
    <scope>NUCLEOTIDE SEQUENCE [LARGE SCALE GENOMIC DNA]</scope>
    <source>
        <strain evidence="6 7">CSC1P2</strain>
    </source>
</reference>
<name>A0A2N3KMF3_9PROT</name>
<dbReference type="AlphaFoldDB" id="A0A2N3KMF3"/>
<dbReference type="SUPFAM" id="SSF53850">
    <property type="entry name" value="Periplasmic binding protein-like II"/>
    <property type="match status" value="1"/>
</dbReference>
<dbReference type="Pfam" id="PF00126">
    <property type="entry name" value="HTH_1"/>
    <property type="match status" value="1"/>
</dbReference>
<feature type="domain" description="HTH lysR-type" evidence="5">
    <location>
        <begin position="8"/>
        <end position="65"/>
    </location>
</feature>
<dbReference type="InterPro" id="IPR037402">
    <property type="entry name" value="YidZ_PBP2"/>
</dbReference>
<organism evidence="6 7">
    <name type="scientific">Thalassospira marina</name>
    <dbReference type="NCBI Taxonomy" id="2048283"/>
    <lineage>
        <taxon>Bacteria</taxon>
        <taxon>Pseudomonadati</taxon>
        <taxon>Pseudomonadota</taxon>
        <taxon>Alphaproteobacteria</taxon>
        <taxon>Rhodospirillales</taxon>
        <taxon>Thalassospiraceae</taxon>
        <taxon>Thalassospira</taxon>
    </lineage>
</organism>
<comment type="caution">
    <text evidence="6">The sequence shown here is derived from an EMBL/GenBank/DDBJ whole genome shotgun (WGS) entry which is preliminary data.</text>
</comment>
<evidence type="ECO:0000313" key="6">
    <source>
        <dbReference type="EMBL" id="PKR51690.1"/>
    </source>
</evidence>
<dbReference type="InterPro" id="IPR036390">
    <property type="entry name" value="WH_DNA-bd_sf"/>
</dbReference>
<dbReference type="Gene3D" id="1.10.10.10">
    <property type="entry name" value="Winged helix-like DNA-binding domain superfamily/Winged helix DNA-binding domain"/>
    <property type="match status" value="1"/>
</dbReference>
<dbReference type="CDD" id="cd08417">
    <property type="entry name" value="PBP2_Nitroaromatics_like"/>
    <property type="match status" value="1"/>
</dbReference>
<dbReference type="Proteomes" id="UP000233597">
    <property type="component" value="Unassembled WGS sequence"/>
</dbReference>
<proteinExistence type="inferred from homology"/>
<evidence type="ECO:0000256" key="1">
    <source>
        <dbReference type="ARBA" id="ARBA00009437"/>
    </source>
</evidence>
<dbReference type="InterPro" id="IPR000847">
    <property type="entry name" value="LysR_HTH_N"/>
</dbReference>
<sequence>MKCDELDLDFRLLQLFITIYDQGSVTAAAALLGVGQPTVSHGLERLRKIVGDPLFVRAGRGIIPTAHACEMAPRIRQMIEEMRSLTRANAFDPHNSEHSLHCSIGANDYEVTVILSVLFHRLQDYEADIAFKIRPVRSGQEQVAKLRDGSFDLTVAADYGGDASDIIQRALLDEEMHCYYDPAFHTVPPDTLDVYCAASHARIVFGDDDSAAIDEELAKMGRRRRTVLQVSSFDNIPRLIAGTPVITTLPTRLAGTVMAGLATCRCPVPLPSVRFYQSWHVRNAASQGHRWLRDQIFQIARSIECQEGKAES</sequence>
<dbReference type="PANTHER" id="PTHR30118">
    <property type="entry name" value="HTH-TYPE TRANSCRIPTIONAL REGULATOR LEUO-RELATED"/>
    <property type="match status" value="1"/>
</dbReference>
<protein>
    <submittedName>
        <fullName evidence="6">LysR family transcriptional regulator</fullName>
    </submittedName>
</protein>
<evidence type="ECO:0000313" key="7">
    <source>
        <dbReference type="Proteomes" id="UP000233597"/>
    </source>
</evidence>
<dbReference type="Pfam" id="PF03466">
    <property type="entry name" value="LysR_substrate"/>
    <property type="match status" value="1"/>
</dbReference>
<dbReference type="InterPro" id="IPR036388">
    <property type="entry name" value="WH-like_DNA-bd_sf"/>
</dbReference>
<dbReference type="OrthoDB" id="9774011at2"/>
<dbReference type="GO" id="GO:0003700">
    <property type="term" value="F:DNA-binding transcription factor activity"/>
    <property type="evidence" value="ECO:0007669"/>
    <property type="project" value="InterPro"/>
</dbReference>
<dbReference type="PANTHER" id="PTHR30118:SF6">
    <property type="entry name" value="HTH-TYPE TRANSCRIPTIONAL REGULATOR LEUO"/>
    <property type="match status" value="1"/>
</dbReference>
<keyword evidence="4" id="KW-0804">Transcription</keyword>
<evidence type="ECO:0000256" key="3">
    <source>
        <dbReference type="ARBA" id="ARBA00023125"/>
    </source>
</evidence>
<dbReference type="GO" id="GO:0003677">
    <property type="term" value="F:DNA binding"/>
    <property type="evidence" value="ECO:0007669"/>
    <property type="project" value="UniProtKB-KW"/>
</dbReference>
<dbReference type="InterPro" id="IPR050389">
    <property type="entry name" value="LysR-type_TF"/>
</dbReference>
<dbReference type="RefSeq" id="WP_101269484.1">
    <property type="nucleotide sequence ID" value="NZ_NWTK01000014.1"/>
</dbReference>
<evidence type="ECO:0000256" key="4">
    <source>
        <dbReference type="ARBA" id="ARBA00023163"/>
    </source>
</evidence>
<accession>A0A2N3KMF3</accession>